<protein>
    <submittedName>
        <fullName evidence="2">Uncharacterized protein</fullName>
    </submittedName>
</protein>
<reference evidence="2 3" key="1">
    <citation type="journal article" date="2019" name="Genome Biol. Evol.">
        <title>Insights into the evolution of the New World diploid cottons (Gossypium, subgenus Houzingenia) based on genome sequencing.</title>
        <authorList>
            <person name="Grover C.E."/>
            <person name="Arick M.A. 2nd"/>
            <person name="Thrash A."/>
            <person name="Conover J.L."/>
            <person name="Sanders W.S."/>
            <person name="Peterson D.G."/>
            <person name="Frelichowski J.E."/>
            <person name="Scheffler J.A."/>
            <person name="Scheffler B.E."/>
            <person name="Wendel J.F."/>
        </authorList>
    </citation>
    <scope>NUCLEOTIDE SEQUENCE [LARGE SCALE GENOMIC DNA]</scope>
    <source>
        <strain evidence="2">8</strain>
        <tissue evidence="2">Leaf</tissue>
    </source>
</reference>
<gene>
    <name evidence="2" type="ORF">Gorai_014877</name>
</gene>
<dbReference type="PANTHER" id="PTHR37696">
    <property type="entry name" value="ADENYLOSUCCINATE SYNTHETASE-RELATED"/>
    <property type="match status" value="1"/>
</dbReference>
<sequence length="117" mass="12626">MNPQADKLVRRITMVATVTASYFLLTADYGPEPNVLDPSVAQSRFGLESCGGENIAEFAHIKKSILSAQSSLKEFIAGSSREEQQGSSQSSNNNAKEHPTGSVYFVHIAFEEGISMA</sequence>
<feature type="non-terminal residue" evidence="2">
    <location>
        <position position="117"/>
    </location>
</feature>
<name>A0A7J8P4A8_GOSRA</name>
<dbReference type="AlphaFoldDB" id="A0A7J8P4A8"/>
<organism evidence="2 3">
    <name type="scientific">Gossypium raimondii</name>
    <name type="common">Peruvian cotton</name>
    <name type="synonym">Gossypium klotzschianum subsp. raimondii</name>
    <dbReference type="NCBI Taxonomy" id="29730"/>
    <lineage>
        <taxon>Eukaryota</taxon>
        <taxon>Viridiplantae</taxon>
        <taxon>Streptophyta</taxon>
        <taxon>Embryophyta</taxon>
        <taxon>Tracheophyta</taxon>
        <taxon>Spermatophyta</taxon>
        <taxon>Magnoliopsida</taxon>
        <taxon>eudicotyledons</taxon>
        <taxon>Gunneridae</taxon>
        <taxon>Pentapetalae</taxon>
        <taxon>rosids</taxon>
        <taxon>malvids</taxon>
        <taxon>Malvales</taxon>
        <taxon>Malvaceae</taxon>
        <taxon>Malvoideae</taxon>
        <taxon>Gossypium</taxon>
    </lineage>
</organism>
<feature type="region of interest" description="Disordered" evidence="1">
    <location>
        <begin position="77"/>
        <end position="99"/>
    </location>
</feature>
<accession>A0A7J8P4A8</accession>
<evidence type="ECO:0000313" key="2">
    <source>
        <dbReference type="EMBL" id="MBA0584043.1"/>
    </source>
</evidence>
<dbReference type="Proteomes" id="UP000593578">
    <property type="component" value="Unassembled WGS sequence"/>
</dbReference>
<evidence type="ECO:0000313" key="3">
    <source>
        <dbReference type="Proteomes" id="UP000593578"/>
    </source>
</evidence>
<feature type="compositionally biased region" description="Low complexity" evidence="1">
    <location>
        <begin position="85"/>
        <end position="94"/>
    </location>
</feature>
<proteinExistence type="predicted"/>
<dbReference type="EMBL" id="JABEZZ010000004">
    <property type="protein sequence ID" value="MBA0584043.1"/>
    <property type="molecule type" value="Genomic_DNA"/>
</dbReference>
<dbReference type="PANTHER" id="PTHR37696:SF1">
    <property type="entry name" value="ADENYLOSUCCINATE SYNTHETASE-RELATED"/>
    <property type="match status" value="1"/>
</dbReference>
<comment type="caution">
    <text evidence="2">The sequence shown here is derived from an EMBL/GenBank/DDBJ whole genome shotgun (WGS) entry which is preliminary data.</text>
</comment>
<evidence type="ECO:0000256" key="1">
    <source>
        <dbReference type="SAM" id="MobiDB-lite"/>
    </source>
</evidence>